<dbReference type="Pfam" id="PF00263">
    <property type="entry name" value="Secretin"/>
    <property type="match status" value="1"/>
</dbReference>
<dbReference type="PRINTS" id="PR00811">
    <property type="entry name" value="BCTERIALGSPD"/>
</dbReference>
<evidence type="ECO:0000256" key="1">
    <source>
        <dbReference type="ARBA" id="ARBA00004370"/>
    </source>
</evidence>
<keyword evidence="3" id="KW-0472">Membrane</keyword>
<keyword evidence="2" id="KW-0732">Signal</keyword>
<evidence type="ECO:0000313" key="9">
    <source>
        <dbReference type="Proteomes" id="UP000318017"/>
    </source>
</evidence>
<comment type="subcellular location">
    <subcellularLocation>
        <location evidence="5">Cell outer membrane</location>
    </subcellularLocation>
    <subcellularLocation>
        <location evidence="1">Membrane</location>
    </subcellularLocation>
</comment>
<evidence type="ECO:0000256" key="5">
    <source>
        <dbReference type="RuleBase" id="RU004004"/>
    </source>
</evidence>
<protein>
    <submittedName>
        <fullName evidence="8">Type II secretion system protein D</fullName>
    </submittedName>
</protein>
<accession>A0A518GDH1</accession>
<dbReference type="GO" id="GO:0015627">
    <property type="term" value="C:type II protein secretion system complex"/>
    <property type="evidence" value="ECO:0007669"/>
    <property type="project" value="TreeGrafter"/>
</dbReference>
<dbReference type="Proteomes" id="UP000318017">
    <property type="component" value="Chromosome"/>
</dbReference>
<dbReference type="InterPro" id="IPR005644">
    <property type="entry name" value="NolW-like"/>
</dbReference>
<dbReference type="Gene3D" id="3.30.1370.120">
    <property type="match status" value="5"/>
</dbReference>
<dbReference type="PANTHER" id="PTHR30332">
    <property type="entry name" value="PROBABLE GENERAL SECRETION PATHWAY PROTEIN D"/>
    <property type="match status" value="1"/>
</dbReference>
<evidence type="ECO:0000259" key="6">
    <source>
        <dbReference type="Pfam" id="PF00263"/>
    </source>
</evidence>
<dbReference type="PANTHER" id="PTHR30332:SF24">
    <property type="entry name" value="SECRETIN GSPD-RELATED"/>
    <property type="match status" value="1"/>
</dbReference>
<evidence type="ECO:0000259" key="7">
    <source>
        <dbReference type="Pfam" id="PF03958"/>
    </source>
</evidence>
<dbReference type="EMBL" id="CP036298">
    <property type="protein sequence ID" value="QDV26649.1"/>
    <property type="molecule type" value="Genomic_DNA"/>
</dbReference>
<keyword evidence="5" id="KW-0813">Transport</keyword>
<feature type="domain" description="NolW-like" evidence="7">
    <location>
        <begin position="694"/>
        <end position="778"/>
    </location>
</feature>
<dbReference type="InterPro" id="IPR001775">
    <property type="entry name" value="GspD/PilQ"/>
</dbReference>
<feature type="domain" description="NolW-like" evidence="7">
    <location>
        <begin position="498"/>
        <end position="592"/>
    </location>
</feature>
<evidence type="ECO:0000256" key="3">
    <source>
        <dbReference type="ARBA" id="ARBA00023136"/>
    </source>
</evidence>
<name>A0A518GDH1_9BACT</name>
<dbReference type="KEGG" id="ahel:Q31a_50250"/>
<gene>
    <name evidence="8" type="primary">gspD</name>
    <name evidence="8" type="ORF">Q31a_50250</name>
</gene>
<evidence type="ECO:0000256" key="4">
    <source>
        <dbReference type="RuleBase" id="RU004003"/>
    </source>
</evidence>
<dbReference type="InterPro" id="IPR004846">
    <property type="entry name" value="T2SS/T3SS_dom"/>
</dbReference>
<evidence type="ECO:0000313" key="8">
    <source>
        <dbReference type="EMBL" id="QDV26649.1"/>
    </source>
</evidence>
<proteinExistence type="inferred from homology"/>
<dbReference type="RefSeq" id="WP_145082900.1">
    <property type="nucleotide sequence ID" value="NZ_CP036298.1"/>
</dbReference>
<feature type="domain" description="NolW-like" evidence="7">
    <location>
        <begin position="424"/>
        <end position="490"/>
    </location>
</feature>
<dbReference type="InterPro" id="IPR050810">
    <property type="entry name" value="Bact_Secretion_Sys_Channel"/>
</dbReference>
<dbReference type="Pfam" id="PF03958">
    <property type="entry name" value="Secretin_N"/>
    <property type="match status" value="4"/>
</dbReference>
<dbReference type="AlphaFoldDB" id="A0A518GDH1"/>
<feature type="domain" description="Type II/III secretion system secretin-like" evidence="6">
    <location>
        <begin position="878"/>
        <end position="1051"/>
    </location>
</feature>
<organism evidence="8 9">
    <name type="scientific">Aureliella helgolandensis</name>
    <dbReference type="NCBI Taxonomy" id="2527968"/>
    <lineage>
        <taxon>Bacteria</taxon>
        <taxon>Pseudomonadati</taxon>
        <taxon>Planctomycetota</taxon>
        <taxon>Planctomycetia</taxon>
        <taxon>Pirellulales</taxon>
        <taxon>Pirellulaceae</taxon>
        <taxon>Aureliella</taxon>
    </lineage>
</organism>
<reference evidence="8 9" key="1">
    <citation type="submission" date="2019-02" db="EMBL/GenBank/DDBJ databases">
        <title>Deep-cultivation of Planctomycetes and their phenomic and genomic characterization uncovers novel biology.</title>
        <authorList>
            <person name="Wiegand S."/>
            <person name="Jogler M."/>
            <person name="Boedeker C."/>
            <person name="Pinto D."/>
            <person name="Vollmers J."/>
            <person name="Rivas-Marin E."/>
            <person name="Kohn T."/>
            <person name="Peeters S.H."/>
            <person name="Heuer A."/>
            <person name="Rast P."/>
            <person name="Oberbeckmann S."/>
            <person name="Bunk B."/>
            <person name="Jeske O."/>
            <person name="Meyerdierks A."/>
            <person name="Storesund J.E."/>
            <person name="Kallscheuer N."/>
            <person name="Luecker S."/>
            <person name="Lage O.M."/>
            <person name="Pohl T."/>
            <person name="Merkel B.J."/>
            <person name="Hornburger P."/>
            <person name="Mueller R.-W."/>
            <person name="Bruemmer F."/>
            <person name="Labrenz M."/>
            <person name="Spormann A.M."/>
            <person name="Op den Camp H."/>
            <person name="Overmann J."/>
            <person name="Amann R."/>
            <person name="Jetten M.S.M."/>
            <person name="Mascher T."/>
            <person name="Medema M.H."/>
            <person name="Devos D.P."/>
            <person name="Kaster A.-K."/>
            <person name="Ovreas L."/>
            <person name="Rohde M."/>
            <person name="Galperin M.Y."/>
            <person name="Jogler C."/>
        </authorList>
    </citation>
    <scope>NUCLEOTIDE SEQUENCE [LARGE SCALE GENOMIC DNA]</scope>
    <source>
        <strain evidence="8 9">Q31a</strain>
    </source>
</reference>
<dbReference type="OrthoDB" id="9779724at2"/>
<dbReference type="GO" id="GO:0009306">
    <property type="term" value="P:protein secretion"/>
    <property type="evidence" value="ECO:0007669"/>
    <property type="project" value="InterPro"/>
</dbReference>
<dbReference type="InterPro" id="IPR038591">
    <property type="entry name" value="NolW-like_sf"/>
</dbReference>
<feature type="domain" description="NolW-like" evidence="7">
    <location>
        <begin position="599"/>
        <end position="688"/>
    </location>
</feature>
<evidence type="ECO:0000256" key="2">
    <source>
        <dbReference type="ARBA" id="ARBA00022729"/>
    </source>
</evidence>
<sequence length="1196" mass="127240">MPDTNCHMKPRNRSWARFILFGGAVGTLLVAPGLALGQVSQWPNSGTPITTATMPTMSTPVSNPQTVTQDQVRLQVYNVPLPMVGPVGAQLQIHFHDDPTFRVTTEPKTGQLLIMATDSAHQRVGQQINQLLAQTNVAAPQQSQLAAGQLTEHSYQLRNLSWRELEDALTSLAGQRATLTTERNGEVANLTIAGDHGMRDIVQVDRRTSQVTLQGQGASLAGWTRVVQTLDQGQGNASAATHVVPLGPAEPRKVKQAFQLVKATLMQEQGGAAEAQVTVDGQAQATAMGSLEDLGTGSGLFGDVQIEFIEEIDLVIIRGSKDDVKRTLEVIDKIKKQAAETQPEVVVHVMKHANGDAVATLVTQLYDSIYLPRQGAVSITALGQPNALLLIGRKEVVVSVQELIEKIDQPLDPQHQLKVRRMLHASAVDIEERIQLFFVEQPGSNDAVRTGLGTRVKIVSDYRTNSLIIQASPREMLEVEKLISELDVESTEAESELRVFRLKNTLAEDLQAVIEEVITGQGAGGDTSLASPPSGKLSIVTVDGNNTTKVESGILAGVVISADASVNAIVVKAPGPSMALIAKLIEELDQLPSAEARIKVFQLRNGDATTLAQTLQGLFGLAITAGQGAQGSFLNNLSQSNLTTGGGEGSLVQLQIAAEARTNSVIVSGSRSDLEVLEALVLRLDEDVAESRRTEVIWLNNATAEFVATALSDYFTQLTQAQQNLNNGINQILSAQELVNRQVFVVPEQRTNSILLSASPEYFDAALGLIERLDRRPPMIAIQVLIAEVQLDDSLELGAEWGLQDGLLFDRGSATGGSLSSPVFGLGNAITSATTGGLTQNVAGQAMSSFGVGRNNSAGTGGLVLSASSEAVGVLVRALQTANRIQILNRPQLTTMDQQLATAQVGSSVPRVTGVTQANGISPQQTLTTDEDVGLLLSVLPRVGPDGIILMQVGIENSSVGDPSTGIPIGFGVNGEVIRSPIINRTRADTVVSAYSGQTVVFAGLISKSRSTARSQIPILGSIPWIGAAFRFDVESEQRRELMVVLTPRLIQTDEDYETLKTVETSRMSWCLADVLNLHGDVGMSGGNGLWGPAKSTMIYPDGVPTALQDRALHPNVGTTDPNQLQEYQLDGTQGIIEPAPAPTIDMGASNGKPVFQQAGYIQPLVPPPGNFAPQVYTPNAPGTATYQPVPAGGYK</sequence>
<dbReference type="GO" id="GO:0009279">
    <property type="term" value="C:cell outer membrane"/>
    <property type="evidence" value="ECO:0007669"/>
    <property type="project" value="UniProtKB-SubCell"/>
</dbReference>
<comment type="similarity">
    <text evidence="4">Belongs to the bacterial secretin family.</text>
</comment>
<keyword evidence="9" id="KW-1185">Reference proteome</keyword>